<name>A0A921NSI7_9RHOB</name>
<dbReference type="Proteomes" id="UP000698242">
    <property type="component" value="Unassembled WGS sequence"/>
</dbReference>
<evidence type="ECO:0000313" key="2">
    <source>
        <dbReference type="Proteomes" id="UP000698242"/>
    </source>
</evidence>
<dbReference type="Gene3D" id="3.40.50.300">
    <property type="entry name" value="P-loop containing nucleotide triphosphate hydrolases"/>
    <property type="match status" value="1"/>
</dbReference>
<dbReference type="OrthoDB" id="547419at2"/>
<comment type="caution">
    <text evidence="1">The sequence shown here is derived from an EMBL/GenBank/DDBJ whole genome shotgun (WGS) entry which is preliminary data.</text>
</comment>
<evidence type="ECO:0000313" key="1">
    <source>
        <dbReference type="EMBL" id="KAF0674598.1"/>
    </source>
</evidence>
<dbReference type="SUPFAM" id="SSF52540">
    <property type="entry name" value="P-loop containing nucleoside triphosphate hydrolases"/>
    <property type="match status" value="1"/>
</dbReference>
<dbReference type="RefSeq" id="WP_159966492.1">
    <property type="nucleotide sequence ID" value="NZ_APKE01000036.1"/>
</dbReference>
<reference evidence="1" key="1">
    <citation type="submission" date="2013-03" db="EMBL/GenBank/DDBJ databases">
        <title>Genome Sequence of the Profundibacterium mesophilum strain KAUST100406-0324T from Red Sea, a novel genus in the family Rhodobacteraceae.</title>
        <authorList>
            <person name="Essack M."/>
            <person name="Alam I."/>
            <person name="Lafi F."/>
            <person name="Alawi W."/>
            <person name="Kamanu F."/>
            <person name="Al-Suwailem A."/>
            <person name="Lee O.O."/>
            <person name="Xu Y."/>
            <person name="Bajic V."/>
            <person name="Qian P.-Y."/>
            <person name="Archer J."/>
        </authorList>
    </citation>
    <scope>NUCLEOTIDE SEQUENCE</scope>
    <source>
        <strain evidence="1">KAUST100406-0324</strain>
    </source>
</reference>
<evidence type="ECO:0008006" key="3">
    <source>
        <dbReference type="Google" id="ProtNLM"/>
    </source>
</evidence>
<accession>A0A921NSI7</accession>
<dbReference type="AlphaFoldDB" id="A0A921NSI7"/>
<protein>
    <recommendedName>
        <fullName evidence="3">Sulfotransferase domain-containing protein</fullName>
    </recommendedName>
</protein>
<gene>
    <name evidence="1" type="ORF">PMES_02980</name>
</gene>
<sequence length="354" mass="40002">MSKTLIIHIGHYKTGTTALQVFASENRRFLASRGIKYPKPFCENCKHSDYAFSVLRAAGVRSLMHGYDKPLPPEDMWQQLFKQVRASRTPQTLISSEEFMRIGQFEGAERILADILDARPEGIEVKAVCYLRPPAEHLSSWYNQLIKLEMPISELETAVNGEIEEIHYDYRRALVPWVRMLGASDVTIRPYLRDASDPASLHRDFFTFLGIELPDKLAPGPLDHNPRLDDRLVELMRVLQNSGLERPVLRAARAQAQAFIAAQDAAETPRGMSRARALAQEGLDWIADLPGSSVPVERFAGSLPQARPKEQTESVLLLGFVLSEFLRHRQRVNKPRVDELEARIAALEAALTRI</sequence>
<organism evidence="1 2">
    <name type="scientific">Profundibacterium mesophilum KAUST100406-0324</name>
    <dbReference type="NCBI Taxonomy" id="1037889"/>
    <lineage>
        <taxon>Bacteria</taxon>
        <taxon>Pseudomonadati</taxon>
        <taxon>Pseudomonadota</taxon>
        <taxon>Alphaproteobacteria</taxon>
        <taxon>Rhodobacterales</taxon>
        <taxon>Roseobacteraceae</taxon>
        <taxon>Profundibacterium</taxon>
    </lineage>
</organism>
<dbReference type="InterPro" id="IPR027417">
    <property type="entry name" value="P-loop_NTPase"/>
</dbReference>
<proteinExistence type="predicted"/>
<dbReference type="EMBL" id="APKE01000036">
    <property type="protein sequence ID" value="KAF0674598.1"/>
    <property type="molecule type" value="Genomic_DNA"/>
</dbReference>
<keyword evidence="2" id="KW-1185">Reference proteome</keyword>